<evidence type="ECO:0000256" key="7">
    <source>
        <dbReference type="SAM" id="Phobius"/>
    </source>
</evidence>
<name>A0A3P1S8L2_STRSA</name>
<gene>
    <name evidence="9" type="ORF">EII39_05270</name>
</gene>
<feature type="domain" description="Major facilitator superfamily (MFS) profile" evidence="8">
    <location>
        <begin position="1"/>
        <end position="385"/>
    </location>
</feature>
<dbReference type="InterPro" id="IPR001958">
    <property type="entry name" value="Tet-R_TetA/multi-R_MdtG-like"/>
</dbReference>
<feature type="transmembrane region" description="Helical" evidence="7">
    <location>
        <begin position="362"/>
        <end position="381"/>
    </location>
</feature>
<feature type="transmembrane region" description="Helical" evidence="7">
    <location>
        <begin position="38"/>
        <end position="58"/>
    </location>
</feature>
<dbReference type="Pfam" id="PF07690">
    <property type="entry name" value="MFS_1"/>
    <property type="match status" value="1"/>
</dbReference>
<comment type="subcellular location">
    <subcellularLocation>
        <location evidence="1">Cell membrane</location>
        <topology evidence="1">Multi-pass membrane protein</topology>
    </subcellularLocation>
</comment>
<feature type="transmembrane region" description="Helical" evidence="7">
    <location>
        <begin position="331"/>
        <end position="356"/>
    </location>
</feature>
<evidence type="ECO:0000256" key="2">
    <source>
        <dbReference type="ARBA" id="ARBA00022448"/>
    </source>
</evidence>
<keyword evidence="4 7" id="KW-0812">Transmembrane</keyword>
<keyword evidence="6 7" id="KW-0472">Membrane</keyword>
<feature type="transmembrane region" description="Helical" evidence="7">
    <location>
        <begin position="299"/>
        <end position="319"/>
    </location>
</feature>
<dbReference type="CDD" id="cd17391">
    <property type="entry name" value="MFS_MdtG_MDR_like"/>
    <property type="match status" value="1"/>
</dbReference>
<evidence type="ECO:0000313" key="9">
    <source>
        <dbReference type="EMBL" id="RRC92572.1"/>
    </source>
</evidence>
<accession>A0A3P1S8L2</accession>
<dbReference type="PANTHER" id="PTHR43414:SF6">
    <property type="entry name" value="MULTIDRUG RESISTANCE PROTEIN MDTG"/>
    <property type="match status" value="1"/>
</dbReference>
<dbReference type="SUPFAM" id="SSF103473">
    <property type="entry name" value="MFS general substrate transporter"/>
    <property type="match status" value="1"/>
</dbReference>
<evidence type="ECO:0000259" key="8">
    <source>
        <dbReference type="PROSITE" id="PS50850"/>
    </source>
</evidence>
<evidence type="ECO:0000256" key="3">
    <source>
        <dbReference type="ARBA" id="ARBA00022475"/>
    </source>
</evidence>
<dbReference type="EMBL" id="RQZI01000004">
    <property type="protein sequence ID" value="RRC92572.1"/>
    <property type="molecule type" value="Genomic_DNA"/>
</dbReference>
<dbReference type="InterPro" id="IPR020846">
    <property type="entry name" value="MFS_dom"/>
</dbReference>
<evidence type="ECO:0000256" key="5">
    <source>
        <dbReference type="ARBA" id="ARBA00022989"/>
    </source>
</evidence>
<feature type="transmembrane region" description="Helical" evidence="7">
    <location>
        <begin position="239"/>
        <end position="261"/>
    </location>
</feature>
<sequence>MKVAWFGNFLTGASISLVTPFMPLFVEQLGAIGHDVEYYAGLGISLSAISAALLSPVWGSLADRYGRKPMMVRAAIAMVFTMGGIAFVPNIFWLLLLRFLNGVFAGYVPNSTALIASQAPKEKTGYALGTLSTGVVAGNLMGPFIGGLIAEMFGIRNVFLLIGGFFLVAALMTFYLIREDFVPVTRQEEVGYRELLRQLRYPKMLMNLFLTSFVIQFAAQSISPILSLYVRELGQKDNLIFVSGLIVSSMGLSSMMSSSILGRLGDRIGNHRLLVLAQFYSILIYLLCANAGSPMQLGFYRFLFGLGTGALIPGVNALLSKITPKFGISRIFSYNQIFFYLGGVVGPMSGSVIAAAYGYHSVFYATAGLVAVSMLANLFSFRNLFKKKDI</sequence>
<feature type="transmembrane region" description="Helical" evidence="7">
    <location>
        <begin position="273"/>
        <end position="293"/>
    </location>
</feature>
<dbReference type="GO" id="GO:0022857">
    <property type="term" value="F:transmembrane transporter activity"/>
    <property type="evidence" value="ECO:0007669"/>
    <property type="project" value="InterPro"/>
</dbReference>
<evidence type="ECO:0000313" key="10">
    <source>
        <dbReference type="Proteomes" id="UP000277597"/>
    </source>
</evidence>
<dbReference type="InterPro" id="IPR011701">
    <property type="entry name" value="MFS"/>
</dbReference>
<organism evidence="9 10">
    <name type="scientific">Streptococcus sanguinis</name>
    <dbReference type="NCBI Taxonomy" id="1305"/>
    <lineage>
        <taxon>Bacteria</taxon>
        <taxon>Bacillati</taxon>
        <taxon>Bacillota</taxon>
        <taxon>Bacilli</taxon>
        <taxon>Lactobacillales</taxon>
        <taxon>Streptococcaceae</taxon>
        <taxon>Streptococcus</taxon>
    </lineage>
</organism>
<proteinExistence type="predicted"/>
<dbReference type="PRINTS" id="PR01035">
    <property type="entry name" value="TCRTETA"/>
</dbReference>
<dbReference type="GO" id="GO:0005886">
    <property type="term" value="C:plasma membrane"/>
    <property type="evidence" value="ECO:0007669"/>
    <property type="project" value="UniProtKB-SubCell"/>
</dbReference>
<protein>
    <submittedName>
        <fullName evidence="9">MFS transporter</fullName>
    </submittedName>
</protein>
<dbReference type="InterPro" id="IPR036259">
    <property type="entry name" value="MFS_trans_sf"/>
</dbReference>
<feature type="transmembrane region" description="Helical" evidence="7">
    <location>
        <begin position="155"/>
        <end position="177"/>
    </location>
</feature>
<evidence type="ECO:0000256" key="1">
    <source>
        <dbReference type="ARBA" id="ARBA00004651"/>
    </source>
</evidence>
<feature type="transmembrane region" description="Helical" evidence="7">
    <location>
        <begin position="70"/>
        <end position="93"/>
    </location>
</feature>
<feature type="transmembrane region" description="Helical" evidence="7">
    <location>
        <begin position="205"/>
        <end position="227"/>
    </location>
</feature>
<dbReference type="PROSITE" id="PS50850">
    <property type="entry name" value="MFS"/>
    <property type="match status" value="1"/>
</dbReference>
<keyword evidence="2" id="KW-0813">Transport</keyword>
<dbReference type="AlphaFoldDB" id="A0A3P1S8L2"/>
<dbReference type="Proteomes" id="UP000277597">
    <property type="component" value="Unassembled WGS sequence"/>
</dbReference>
<keyword evidence="3" id="KW-1003">Cell membrane</keyword>
<feature type="transmembrane region" description="Helical" evidence="7">
    <location>
        <begin position="128"/>
        <end position="149"/>
    </location>
</feature>
<comment type="caution">
    <text evidence="9">The sequence shown here is derived from an EMBL/GenBank/DDBJ whole genome shotgun (WGS) entry which is preliminary data.</text>
</comment>
<feature type="transmembrane region" description="Helical" evidence="7">
    <location>
        <begin position="7"/>
        <end position="26"/>
    </location>
</feature>
<dbReference type="PANTHER" id="PTHR43414">
    <property type="entry name" value="MULTIDRUG RESISTANCE PROTEIN MDTG"/>
    <property type="match status" value="1"/>
</dbReference>
<evidence type="ECO:0000256" key="4">
    <source>
        <dbReference type="ARBA" id="ARBA00022692"/>
    </source>
</evidence>
<evidence type="ECO:0000256" key="6">
    <source>
        <dbReference type="ARBA" id="ARBA00023136"/>
    </source>
</evidence>
<dbReference type="Gene3D" id="1.20.1250.20">
    <property type="entry name" value="MFS general substrate transporter like domains"/>
    <property type="match status" value="2"/>
</dbReference>
<reference evidence="9 10" key="1">
    <citation type="submission" date="2018-11" db="EMBL/GenBank/DDBJ databases">
        <title>Genomes From Bacteria Associated with the Canine Oral Cavity: a Test Case for Automated Genome-Based Taxonomic Assignment.</title>
        <authorList>
            <person name="Coil D.A."/>
            <person name="Jospin G."/>
            <person name="Darling A.E."/>
            <person name="Wallis C."/>
            <person name="Davis I.J."/>
            <person name="Harris S."/>
            <person name="Eisen J.A."/>
            <person name="Holcombe L.J."/>
            <person name="O'Flynn C."/>
        </authorList>
    </citation>
    <scope>NUCLEOTIDE SEQUENCE [LARGE SCALE GENOMIC DNA]</scope>
    <source>
        <strain evidence="9 10">OH953</strain>
    </source>
</reference>
<keyword evidence="5 7" id="KW-1133">Transmembrane helix</keyword>